<dbReference type="AlphaFoldDB" id="A0A8X6RV69"/>
<evidence type="ECO:0008006" key="4">
    <source>
        <dbReference type="Google" id="ProtNLM"/>
    </source>
</evidence>
<evidence type="ECO:0000313" key="3">
    <source>
        <dbReference type="Proteomes" id="UP000887159"/>
    </source>
</evidence>
<dbReference type="Gene3D" id="3.30.420.10">
    <property type="entry name" value="Ribonuclease H-like superfamily/Ribonuclease H"/>
    <property type="match status" value="1"/>
</dbReference>
<protein>
    <recommendedName>
        <fullName evidence="4">RNase H type-1 domain-containing protein</fullName>
    </recommendedName>
</protein>
<reference evidence="2" key="1">
    <citation type="submission" date="2020-08" db="EMBL/GenBank/DDBJ databases">
        <title>Multicomponent nature underlies the extraordinary mechanical properties of spider dragline silk.</title>
        <authorList>
            <person name="Kono N."/>
            <person name="Nakamura H."/>
            <person name="Mori M."/>
            <person name="Yoshida Y."/>
            <person name="Ohtoshi R."/>
            <person name="Malay A.D."/>
            <person name="Moran D.A.P."/>
            <person name="Tomita M."/>
            <person name="Numata K."/>
            <person name="Arakawa K."/>
        </authorList>
    </citation>
    <scope>NUCLEOTIDE SEQUENCE</scope>
</reference>
<gene>
    <name evidence="2" type="primary">NCL1_26341</name>
    <name evidence="2" type="ORF">TNCV_2142031</name>
</gene>
<proteinExistence type="predicted"/>
<dbReference type="Proteomes" id="UP000887159">
    <property type="component" value="Unassembled WGS sequence"/>
</dbReference>
<dbReference type="GO" id="GO:0003676">
    <property type="term" value="F:nucleic acid binding"/>
    <property type="evidence" value="ECO:0007669"/>
    <property type="project" value="InterPro"/>
</dbReference>
<comment type="caution">
    <text evidence="2">The sequence shown here is derived from an EMBL/GenBank/DDBJ whole genome shotgun (WGS) entry which is preliminary data.</text>
</comment>
<keyword evidence="3" id="KW-1185">Reference proteome</keyword>
<organism evidence="2 3">
    <name type="scientific">Trichonephila clavipes</name>
    <name type="common">Golden silk orbweaver</name>
    <name type="synonym">Nephila clavipes</name>
    <dbReference type="NCBI Taxonomy" id="2585209"/>
    <lineage>
        <taxon>Eukaryota</taxon>
        <taxon>Metazoa</taxon>
        <taxon>Ecdysozoa</taxon>
        <taxon>Arthropoda</taxon>
        <taxon>Chelicerata</taxon>
        <taxon>Arachnida</taxon>
        <taxon>Araneae</taxon>
        <taxon>Araneomorphae</taxon>
        <taxon>Entelegynae</taxon>
        <taxon>Araneoidea</taxon>
        <taxon>Nephilidae</taxon>
        <taxon>Trichonephila</taxon>
    </lineage>
</organism>
<evidence type="ECO:0000313" key="2">
    <source>
        <dbReference type="EMBL" id="GFY00811.1"/>
    </source>
</evidence>
<dbReference type="InterPro" id="IPR036397">
    <property type="entry name" value="RNaseH_sf"/>
</dbReference>
<evidence type="ECO:0000256" key="1">
    <source>
        <dbReference type="SAM" id="MobiDB-lite"/>
    </source>
</evidence>
<accession>A0A8X6RV69</accession>
<sequence>MFTSFAVRVNWDKWIGTATKWGATQGVLTTVHKTYVHPVLDYGCEVVTLGSTTNLGKYDVVQNSGLRIITGGVKSTPITAMQLQTGIEPLDSRRDKFTLKFWERDRRVDYRYWDETLRLQTQTSPLSQAELLMKKQQRPLMTRNALIQFYSTHRHTHTVATSLPSKRLNLTNMPSNKVDDIPKELKSRALETNEEKYPANEWLHIYTDGSYLPETNGAGARWFCSRFEGSLAVGKNATNYDGEVLVVCEDKTHLLSAGLAPAKVIFFIESQAAILALSSAELKLQSSSHMARLRPYSGSQVMLGSPAMKKPIKKPSRERSRLNRKFP</sequence>
<dbReference type="EMBL" id="BMAU01021221">
    <property type="protein sequence ID" value="GFY00811.1"/>
    <property type="molecule type" value="Genomic_DNA"/>
</dbReference>
<name>A0A8X6RV69_TRICX</name>
<feature type="region of interest" description="Disordered" evidence="1">
    <location>
        <begin position="301"/>
        <end position="327"/>
    </location>
</feature>